<sequence>MVVAILVLMFRKLKSAAMPIAMNRRAAISTTCHPSPDDIGALEKPVIRAQADMEMLELSTFLGPGLPEIDKMPPLHFHIKRRRWAES</sequence>
<dbReference type="Proteomes" id="UP001150904">
    <property type="component" value="Unassembled WGS sequence"/>
</dbReference>
<gene>
    <name evidence="2" type="ORF">N7498_010942</name>
</gene>
<organism evidence="2 3">
    <name type="scientific">Penicillium cinerascens</name>
    <dbReference type="NCBI Taxonomy" id="70096"/>
    <lineage>
        <taxon>Eukaryota</taxon>
        <taxon>Fungi</taxon>
        <taxon>Dikarya</taxon>
        <taxon>Ascomycota</taxon>
        <taxon>Pezizomycotina</taxon>
        <taxon>Eurotiomycetes</taxon>
        <taxon>Eurotiomycetidae</taxon>
        <taxon>Eurotiales</taxon>
        <taxon>Aspergillaceae</taxon>
        <taxon>Penicillium</taxon>
    </lineage>
</organism>
<accession>A0A9W9J8M0</accession>
<reference evidence="2" key="2">
    <citation type="journal article" date="2023" name="IMA Fungus">
        <title>Comparative genomic study of the Penicillium genus elucidates a diverse pangenome and 15 lateral gene transfer events.</title>
        <authorList>
            <person name="Petersen C."/>
            <person name="Sorensen T."/>
            <person name="Nielsen M.R."/>
            <person name="Sondergaard T.E."/>
            <person name="Sorensen J.L."/>
            <person name="Fitzpatrick D.A."/>
            <person name="Frisvad J.C."/>
            <person name="Nielsen K.L."/>
        </authorList>
    </citation>
    <scope>NUCLEOTIDE SEQUENCE</scope>
    <source>
        <strain evidence="2">IBT 15544</strain>
    </source>
</reference>
<dbReference type="GeneID" id="83185299"/>
<evidence type="ECO:0000256" key="1">
    <source>
        <dbReference type="SAM" id="SignalP"/>
    </source>
</evidence>
<evidence type="ECO:0000313" key="3">
    <source>
        <dbReference type="Proteomes" id="UP001150904"/>
    </source>
</evidence>
<reference evidence="2" key="1">
    <citation type="submission" date="2022-12" db="EMBL/GenBank/DDBJ databases">
        <authorList>
            <person name="Petersen C."/>
        </authorList>
    </citation>
    <scope>NUCLEOTIDE SEQUENCE</scope>
    <source>
        <strain evidence="2">IBT 15544</strain>
    </source>
</reference>
<keyword evidence="3" id="KW-1185">Reference proteome</keyword>
<dbReference type="RefSeq" id="XP_058304897.1">
    <property type="nucleotide sequence ID" value="XM_058457998.1"/>
</dbReference>
<dbReference type="OrthoDB" id="5429634at2759"/>
<name>A0A9W9J8M0_9EURO</name>
<dbReference type="AlphaFoldDB" id="A0A9W9J8M0"/>
<evidence type="ECO:0000313" key="2">
    <source>
        <dbReference type="EMBL" id="KAJ5191957.1"/>
    </source>
</evidence>
<comment type="caution">
    <text evidence="2">The sequence shown here is derived from an EMBL/GenBank/DDBJ whole genome shotgun (WGS) entry which is preliminary data.</text>
</comment>
<feature type="signal peptide" evidence="1">
    <location>
        <begin position="1"/>
        <end position="17"/>
    </location>
</feature>
<feature type="chain" id="PRO_5040804312" evidence="1">
    <location>
        <begin position="18"/>
        <end position="87"/>
    </location>
</feature>
<keyword evidence="1" id="KW-0732">Signal</keyword>
<protein>
    <submittedName>
        <fullName evidence="2">Uncharacterized protein</fullName>
    </submittedName>
</protein>
<proteinExistence type="predicted"/>
<dbReference type="EMBL" id="JAPQKR010000016">
    <property type="protein sequence ID" value="KAJ5191957.1"/>
    <property type="molecule type" value="Genomic_DNA"/>
</dbReference>